<protein>
    <recommendedName>
        <fullName evidence="9">Carbohydrate kinase PfkB domain-containing protein</fullName>
    </recommendedName>
</protein>
<dbReference type="FunCoup" id="A0A7C8IVH9">
    <property type="interactions" value="994"/>
</dbReference>
<evidence type="ECO:0000256" key="6">
    <source>
        <dbReference type="ARBA" id="ARBA00022842"/>
    </source>
</evidence>
<gene>
    <name evidence="10" type="ORF">GQX73_g1513</name>
</gene>
<keyword evidence="11" id="KW-1185">Reference proteome</keyword>
<evidence type="ECO:0000256" key="8">
    <source>
        <dbReference type="ARBA" id="ARBA00023277"/>
    </source>
</evidence>
<evidence type="ECO:0000256" key="2">
    <source>
        <dbReference type="ARBA" id="ARBA00022723"/>
    </source>
</evidence>
<accession>A0A7C8IVH9</accession>
<dbReference type="SUPFAM" id="SSF53613">
    <property type="entry name" value="Ribokinase-like"/>
    <property type="match status" value="2"/>
</dbReference>
<keyword evidence="1" id="KW-0808">Transferase</keyword>
<dbReference type="PRINTS" id="PR00990">
    <property type="entry name" value="RIBOKINASE"/>
</dbReference>
<proteinExistence type="predicted"/>
<comment type="caution">
    <text evidence="10">The sequence shown here is derived from an EMBL/GenBank/DDBJ whole genome shotgun (WGS) entry which is preliminary data.</text>
</comment>
<evidence type="ECO:0000256" key="3">
    <source>
        <dbReference type="ARBA" id="ARBA00022741"/>
    </source>
</evidence>
<dbReference type="InterPro" id="IPR011611">
    <property type="entry name" value="PfkB_dom"/>
</dbReference>
<name>A0A7C8IVH9_9PEZI</name>
<dbReference type="Proteomes" id="UP000481858">
    <property type="component" value="Unassembled WGS sequence"/>
</dbReference>
<reference evidence="10 11" key="1">
    <citation type="submission" date="2019-12" db="EMBL/GenBank/DDBJ databases">
        <title>Draft genome sequence of the ascomycete Xylaria multiplex DSM 110363.</title>
        <authorList>
            <person name="Buettner E."/>
            <person name="Kellner H."/>
        </authorList>
    </citation>
    <scope>NUCLEOTIDE SEQUENCE [LARGE SCALE GENOMIC DNA]</scope>
    <source>
        <strain evidence="10 11">DSM 110363</strain>
    </source>
</reference>
<evidence type="ECO:0000259" key="9">
    <source>
        <dbReference type="Pfam" id="PF00294"/>
    </source>
</evidence>
<organism evidence="10 11">
    <name type="scientific">Xylaria multiplex</name>
    <dbReference type="NCBI Taxonomy" id="323545"/>
    <lineage>
        <taxon>Eukaryota</taxon>
        <taxon>Fungi</taxon>
        <taxon>Dikarya</taxon>
        <taxon>Ascomycota</taxon>
        <taxon>Pezizomycotina</taxon>
        <taxon>Sordariomycetes</taxon>
        <taxon>Xylariomycetidae</taxon>
        <taxon>Xylariales</taxon>
        <taxon>Xylariaceae</taxon>
        <taxon>Xylaria</taxon>
    </lineage>
</organism>
<dbReference type="PANTHER" id="PTHR10584:SF166">
    <property type="entry name" value="RIBOKINASE"/>
    <property type="match status" value="1"/>
</dbReference>
<dbReference type="PANTHER" id="PTHR10584">
    <property type="entry name" value="SUGAR KINASE"/>
    <property type="match status" value="1"/>
</dbReference>
<evidence type="ECO:0000313" key="11">
    <source>
        <dbReference type="Proteomes" id="UP000481858"/>
    </source>
</evidence>
<dbReference type="GO" id="GO:0005524">
    <property type="term" value="F:ATP binding"/>
    <property type="evidence" value="ECO:0007669"/>
    <property type="project" value="UniProtKB-KW"/>
</dbReference>
<sequence>MRLHSGDQISSSAVIAVVGGVIQDLIFEIERMPANNESLDATSFAYMLGGKGSNTSVAIYRAQHKEPVDHSSAGKSAVTSTVTLHYEDHEGNANATPSSDDDDDKGAIVQVYPNTAVGDDPFGCQLKKRLSQNGVNVSGVRKMRNEKTGTCAVFVDSYTGQSRDIGYPGANIHWTPKDNSVECLANDYTPDLVIAHLETKRETIESVLQMAHNSGVDTLLNLSPPTYFLSSTYTYVTHLLVNEQEAAELSGIPLSELVTTDKWSEAANHFLKWGVKNVVITLGDKGAFYATKDKEGHVPAVENIQVKDTIGAGDSFLGNYALEYVLQKQHGEWDIVKAVIRGCKAAARTIEQIGDFLKSLEYGVYLASVIQALHEFVLEDGDAMPKGRHQDLKPDNVPVEGTRLILAEFGPSSMKDSSSESNTPLKRKKGYCQAPECSALVRLFQEHEMTPANDIFTFACITIDWLVYLLNGHLGLTTSRYKTQAEACKTPLQMAEIKQLVGKIEDVSFPFPTIAFQFHSGQSEKGVTMLRETIQFQVSCTIFIALCEDQDEFYWDILFKYPESKSHEQSREVAVTFRAYLIEQKDVPNMPPLENRFRLAFQLAEGLSAFHDVDTAYVQTVTFSLRYTNEEFRNIIGISPDEELNITFKAKVVFPLQALASR</sequence>
<evidence type="ECO:0000256" key="1">
    <source>
        <dbReference type="ARBA" id="ARBA00022679"/>
    </source>
</evidence>
<dbReference type="InterPro" id="IPR011877">
    <property type="entry name" value="Ribokinase"/>
</dbReference>
<dbReference type="EMBL" id="WUBL01000009">
    <property type="protein sequence ID" value="KAF2971960.1"/>
    <property type="molecule type" value="Genomic_DNA"/>
</dbReference>
<dbReference type="Gene3D" id="3.40.1190.20">
    <property type="match status" value="1"/>
</dbReference>
<keyword evidence="6" id="KW-0460">Magnesium</keyword>
<keyword evidence="3" id="KW-0547">Nucleotide-binding</keyword>
<dbReference type="Pfam" id="PF00294">
    <property type="entry name" value="PfkB"/>
    <property type="match status" value="1"/>
</dbReference>
<dbReference type="InterPro" id="IPR011009">
    <property type="entry name" value="Kinase-like_dom_sf"/>
</dbReference>
<keyword evidence="4" id="KW-0418">Kinase</keyword>
<dbReference type="Gene3D" id="1.10.510.10">
    <property type="entry name" value="Transferase(Phosphotransferase) domain 1"/>
    <property type="match status" value="1"/>
</dbReference>
<dbReference type="InterPro" id="IPR029056">
    <property type="entry name" value="Ribokinase-like"/>
</dbReference>
<keyword evidence="5" id="KW-0067">ATP-binding</keyword>
<evidence type="ECO:0000256" key="5">
    <source>
        <dbReference type="ARBA" id="ARBA00022840"/>
    </source>
</evidence>
<dbReference type="InterPro" id="IPR002139">
    <property type="entry name" value="Ribo/fructo_kinase"/>
</dbReference>
<dbReference type="InParanoid" id="A0A7C8IVH9"/>
<dbReference type="CDD" id="cd01174">
    <property type="entry name" value="ribokinase"/>
    <property type="match status" value="1"/>
</dbReference>
<keyword evidence="8" id="KW-0119">Carbohydrate metabolism</keyword>
<evidence type="ECO:0000313" key="10">
    <source>
        <dbReference type="EMBL" id="KAF2971960.1"/>
    </source>
</evidence>
<dbReference type="AlphaFoldDB" id="A0A7C8IVH9"/>
<evidence type="ECO:0000256" key="7">
    <source>
        <dbReference type="ARBA" id="ARBA00022958"/>
    </source>
</evidence>
<dbReference type="GO" id="GO:0006014">
    <property type="term" value="P:D-ribose metabolic process"/>
    <property type="evidence" value="ECO:0007669"/>
    <property type="project" value="InterPro"/>
</dbReference>
<keyword evidence="2" id="KW-0479">Metal-binding</keyword>
<evidence type="ECO:0000256" key="4">
    <source>
        <dbReference type="ARBA" id="ARBA00022777"/>
    </source>
</evidence>
<dbReference type="OrthoDB" id="415590at2759"/>
<feature type="domain" description="Carbohydrate kinase PfkB" evidence="9">
    <location>
        <begin position="115"/>
        <end position="354"/>
    </location>
</feature>
<dbReference type="GO" id="GO:0004747">
    <property type="term" value="F:ribokinase activity"/>
    <property type="evidence" value="ECO:0007669"/>
    <property type="project" value="InterPro"/>
</dbReference>
<dbReference type="SUPFAM" id="SSF56112">
    <property type="entry name" value="Protein kinase-like (PK-like)"/>
    <property type="match status" value="1"/>
</dbReference>
<keyword evidence="7" id="KW-0630">Potassium</keyword>
<dbReference type="GO" id="GO:0046872">
    <property type="term" value="F:metal ion binding"/>
    <property type="evidence" value="ECO:0007669"/>
    <property type="project" value="UniProtKB-KW"/>
</dbReference>